<reference evidence="3 4" key="1">
    <citation type="submission" date="2018-08" db="EMBL/GenBank/DDBJ databases">
        <title>Flavobacterium tibetense sp. nov., isolated from a wetland YonghuCo on Tibetan Plateau.</title>
        <authorList>
            <person name="Phurbu D."/>
            <person name="Lu H."/>
            <person name="Xing P."/>
        </authorList>
    </citation>
    <scope>NUCLEOTIDE SEQUENCE [LARGE SCALE GENOMIC DNA]</scope>
    <source>
        <strain evidence="3 4">DJC</strain>
    </source>
</reference>
<feature type="transmembrane region" description="Helical" evidence="1">
    <location>
        <begin position="276"/>
        <end position="294"/>
    </location>
</feature>
<comment type="caution">
    <text evidence="3">The sequence shown here is derived from an EMBL/GenBank/DDBJ whole genome shotgun (WGS) entry which is preliminary data.</text>
</comment>
<gene>
    <name evidence="3" type="ORF">D1012_14730</name>
</gene>
<dbReference type="RefSeq" id="WP_118153715.1">
    <property type="nucleotide sequence ID" value="NZ_QWEY01000008.1"/>
</dbReference>
<dbReference type="InterPro" id="IPR037185">
    <property type="entry name" value="EmrE-like"/>
</dbReference>
<accession>A0A411Z066</accession>
<feature type="transmembrane region" description="Helical" evidence="1">
    <location>
        <begin position="155"/>
        <end position="175"/>
    </location>
</feature>
<dbReference type="Proteomes" id="UP000284547">
    <property type="component" value="Unassembled WGS sequence"/>
</dbReference>
<keyword evidence="1" id="KW-0472">Membrane</keyword>
<feature type="transmembrane region" description="Helical" evidence="1">
    <location>
        <begin position="36"/>
        <end position="55"/>
    </location>
</feature>
<feature type="transmembrane region" description="Helical" evidence="1">
    <location>
        <begin position="221"/>
        <end position="243"/>
    </location>
</feature>
<keyword evidence="1" id="KW-1133">Transmembrane helix</keyword>
<evidence type="ECO:0000313" key="4">
    <source>
        <dbReference type="Proteomes" id="UP000284547"/>
    </source>
</evidence>
<feature type="transmembrane region" description="Helical" evidence="1">
    <location>
        <begin position="187"/>
        <end position="209"/>
    </location>
</feature>
<evidence type="ECO:0000259" key="2">
    <source>
        <dbReference type="Pfam" id="PF00892"/>
    </source>
</evidence>
<dbReference type="SUPFAM" id="SSF103481">
    <property type="entry name" value="Multidrug resistance efflux transporter EmrE"/>
    <property type="match status" value="2"/>
</dbReference>
<feature type="transmembrane region" description="Helical" evidence="1">
    <location>
        <begin position="126"/>
        <end position="143"/>
    </location>
</feature>
<dbReference type="AlphaFoldDB" id="A0A411Z066"/>
<dbReference type="InterPro" id="IPR000620">
    <property type="entry name" value="EamA_dom"/>
</dbReference>
<evidence type="ECO:0000256" key="1">
    <source>
        <dbReference type="SAM" id="Phobius"/>
    </source>
</evidence>
<organism evidence="3 4">
    <name type="scientific">Pseudotabrizicola alkalilacus</name>
    <dbReference type="NCBI Taxonomy" id="2305252"/>
    <lineage>
        <taxon>Bacteria</taxon>
        <taxon>Pseudomonadati</taxon>
        <taxon>Pseudomonadota</taxon>
        <taxon>Alphaproteobacteria</taxon>
        <taxon>Rhodobacterales</taxon>
        <taxon>Paracoccaceae</taxon>
        <taxon>Pseudotabrizicola</taxon>
    </lineage>
</organism>
<dbReference type="Pfam" id="PF00892">
    <property type="entry name" value="EamA"/>
    <property type="match status" value="1"/>
</dbReference>
<feature type="transmembrane region" description="Helical" evidence="1">
    <location>
        <begin position="249"/>
        <end position="269"/>
    </location>
</feature>
<dbReference type="EMBL" id="QWEY01000008">
    <property type="protein sequence ID" value="RGP36447.1"/>
    <property type="molecule type" value="Genomic_DNA"/>
</dbReference>
<dbReference type="OrthoDB" id="5243804at2"/>
<keyword evidence="1" id="KW-0812">Transmembrane</keyword>
<protein>
    <submittedName>
        <fullName evidence="3">EamA/RhaT family transporter</fullName>
    </submittedName>
</protein>
<proteinExistence type="predicted"/>
<feature type="domain" description="EamA" evidence="2">
    <location>
        <begin position="157"/>
        <end position="293"/>
    </location>
</feature>
<evidence type="ECO:0000313" key="3">
    <source>
        <dbReference type="EMBL" id="RGP36447.1"/>
    </source>
</evidence>
<feature type="transmembrane region" description="Helical" evidence="1">
    <location>
        <begin position="67"/>
        <end position="83"/>
    </location>
</feature>
<name>A0A411Z066_9RHOB</name>
<keyword evidence="4" id="KW-1185">Reference proteome</keyword>
<sequence>MELWIAFTIFAAAAQTLRFALQKALGATGLSPGGATFARFLFAAPLATGAAFVLYRQTGVALPFPDLPFFGFVLVGGVAQIIATELTVRLMGLRSFATGIAFTKTEVLQVAVASALILGETVSGPAALSMAIGFAGLVCLSFPAGRTAAFEGRPVAFGLAAGGLFAVAAICYRGATLSLEPAPFLLRALLALAAATVMQSVIMAVWLVLREPGEIRRVLQGWRRTGPVGITGLLGSLGWFAAFSLQNAAYVRALGQVEVIFTLLFSTFYFREKLGLRELTGVLLVSLCVIFLVLEGV</sequence>
<dbReference type="GO" id="GO:0016020">
    <property type="term" value="C:membrane"/>
    <property type="evidence" value="ECO:0007669"/>
    <property type="project" value="InterPro"/>
</dbReference>